<evidence type="ECO:0000313" key="3">
    <source>
        <dbReference type="EMBL" id="CAK3932980.1"/>
    </source>
</evidence>
<dbReference type="Pfam" id="PF07929">
    <property type="entry name" value="PRiA4_ORF3"/>
    <property type="match status" value="1"/>
</dbReference>
<sequence length="118" mass="13521">MLFDVFGKAQYRDKPFQYVYDLGDNWEHDLKILGTAPSTDKIICLDGEGHPIAEDAGCHQGWQDVLDAYRAATPTREQREKKTWFARQASNADPQGLGDGRDRLWDRERVARRLEALA</sequence>
<dbReference type="InterPro" id="IPR024047">
    <property type="entry name" value="MM3350-like_sf"/>
</dbReference>
<comment type="caution">
    <text evidence="3">The sequence shown here is derived from an EMBL/GenBank/DDBJ whole genome shotgun (WGS) entry which is preliminary data.</text>
</comment>
<dbReference type="Gene3D" id="3.10.290.30">
    <property type="entry name" value="MM3350-like"/>
    <property type="match status" value="1"/>
</dbReference>
<reference evidence="3" key="1">
    <citation type="submission" date="2023-11" db="EMBL/GenBank/DDBJ databases">
        <authorList>
            <person name="Alioto T."/>
            <person name="Alioto T."/>
            <person name="Gomez Garrido J."/>
        </authorList>
    </citation>
    <scope>NUCLEOTIDE SEQUENCE</scope>
</reference>
<protein>
    <recommendedName>
        <fullName evidence="2">Plasmid pRiA4b Orf3-like domain-containing protein</fullName>
    </recommendedName>
</protein>
<feature type="region of interest" description="Disordered" evidence="1">
    <location>
        <begin position="80"/>
        <end position="102"/>
    </location>
</feature>
<dbReference type="SUPFAM" id="SSF159941">
    <property type="entry name" value="MM3350-like"/>
    <property type="match status" value="1"/>
</dbReference>
<dbReference type="InterPro" id="IPR012912">
    <property type="entry name" value="Plasmid_pRiA4b_Orf3-like"/>
</dbReference>
<dbReference type="Proteomes" id="UP001296104">
    <property type="component" value="Unassembled WGS sequence"/>
</dbReference>
<evidence type="ECO:0000259" key="2">
    <source>
        <dbReference type="Pfam" id="PF07929"/>
    </source>
</evidence>
<accession>A0AAI9E9D7</accession>
<evidence type="ECO:0000256" key="1">
    <source>
        <dbReference type="SAM" id="MobiDB-lite"/>
    </source>
</evidence>
<dbReference type="AlphaFoldDB" id="A0AAI9E9D7"/>
<name>A0AAI9E9D7_9PEZI</name>
<dbReference type="EMBL" id="CAVMBE010000013">
    <property type="protein sequence ID" value="CAK3932980.1"/>
    <property type="molecule type" value="Genomic_DNA"/>
</dbReference>
<gene>
    <name evidence="3" type="ORF">LECACI_7A002962</name>
</gene>
<proteinExistence type="predicted"/>
<keyword evidence="4" id="KW-1185">Reference proteome</keyword>
<organism evidence="3 4">
    <name type="scientific">Lecanosticta acicola</name>
    <dbReference type="NCBI Taxonomy" id="111012"/>
    <lineage>
        <taxon>Eukaryota</taxon>
        <taxon>Fungi</taxon>
        <taxon>Dikarya</taxon>
        <taxon>Ascomycota</taxon>
        <taxon>Pezizomycotina</taxon>
        <taxon>Dothideomycetes</taxon>
        <taxon>Dothideomycetidae</taxon>
        <taxon>Mycosphaerellales</taxon>
        <taxon>Mycosphaerellaceae</taxon>
        <taxon>Lecanosticta</taxon>
    </lineage>
</organism>
<feature type="domain" description="Plasmid pRiA4b Orf3-like" evidence="2">
    <location>
        <begin position="12"/>
        <end position="87"/>
    </location>
</feature>
<evidence type="ECO:0000313" key="4">
    <source>
        <dbReference type="Proteomes" id="UP001296104"/>
    </source>
</evidence>